<proteinExistence type="predicted"/>
<dbReference type="EMBL" id="AE017194">
    <property type="protein sequence ID" value="AAS43502.1"/>
    <property type="molecule type" value="Genomic_DNA"/>
</dbReference>
<evidence type="ECO:0000313" key="3">
    <source>
        <dbReference type="Proteomes" id="UP000002527"/>
    </source>
</evidence>
<keyword evidence="1" id="KW-0812">Transmembrane</keyword>
<reference evidence="2 3" key="1">
    <citation type="journal article" date="2004" name="Nucleic Acids Res.">
        <title>The genome sequence of Bacillus cereus ATCC 10987 reveals metabolic adaptations and a large plasmid related to Bacillus anthracis pXO1.</title>
        <authorList>
            <person name="Rasko D.A."/>
            <person name="Ravel J."/>
            <person name="Okstad O.A."/>
            <person name="Helgason E."/>
            <person name="Cer R.Z."/>
            <person name="Jiang L."/>
            <person name="Shores K.A."/>
            <person name="Fouts D.E."/>
            <person name="Tourasse N.J."/>
            <person name="Angiuoli S.V."/>
            <person name="Kolonay J."/>
            <person name="Nelson W.C."/>
            <person name="Kolsto A.-B."/>
            <person name="Fraser C.M."/>
            <person name="Read T.D."/>
        </authorList>
    </citation>
    <scope>NUCLEOTIDE SEQUENCE [LARGE SCALE GENOMIC DNA]</scope>
    <source>
        <strain evidence="3">ATCC 10987 / NRS 248</strain>
    </source>
</reference>
<dbReference type="KEGG" id="bca:BCE_4601"/>
<keyword evidence="1" id="KW-0472">Membrane</keyword>
<evidence type="ECO:0000313" key="2">
    <source>
        <dbReference type="EMBL" id="AAS43502.1"/>
    </source>
</evidence>
<protein>
    <submittedName>
        <fullName evidence="2">Uncharacterized protein</fullName>
    </submittedName>
</protein>
<dbReference type="HOGENOM" id="CLU_536032_0_0_9"/>
<name>Q72ZR7_BACC1</name>
<gene>
    <name evidence="2" type="ordered locus">BCE_4601</name>
</gene>
<accession>Q72ZR7</accession>
<feature type="transmembrane region" description="Helical" evidence="1">
    <location>
        <begin position="455"/>
        <end position="477"/>
    </location>
</feature>
<sequence length="508" mass="59328">MGLVMRNLFDVFLELLEKLKDRDILSDWEEDYQNLSFTVQDSYGYFKELFSDESYRAELNASRISFKFCIEEQIFRNGQFYEFDFFEKEQSTQLTIALNKAGGFNIGKNEVVFLSKDSFIKHFEITRRKCTSFFEKLDFGKYIHIYLPIDKIFGNNYMKILPLKEFGKSPVEDLDEKIYENVKSVQKKREEYTRLGEFYPIPTVFDIRIEDTELLRLFDFNLFFTCLLHIANKFTERKFLIRGQKNVELSYETTSVFKHAKELHNIYCFTYKLEKFVQDKLEIVRNVISLYCQSEDDLRALDIQLTKIEATANRYFNAYISDEVKSFLKDTKEAIELAHKHAIGAHESADKIMTNINTAIIAIVTAVFTAVVTMSKGDILFLIVALGLHAFYFCISYWYNKSFVIQKKKDILNMYEISSEKVPVVSEEEREEIKDSILKPAIQNIDNNLKKYKTLTIRSVIGIVILASVLSGILIYLNSVKKAQPSNPKERILIIYADSPSQKNSFTI</sequence>
<organism evidence="2 3">
    <name type="scientific">Bacillus cereus (strain ATCC 10987 / NRS 248)</name>
    <dbReference type="NCBI Taxonomy" id="222523"/>
    <lineage>
        <taxon>Bacteria</taxon>
        <taxon>Bacillati</taxon>
        <taxon>Bacillota</taxon>
        <taxon>Bacilli</taxon>
        <taxon>Bacillales</taxon>
        <taxon>Bacillaceae</taxon>
        <taxon>Bacillus</taxon>
        <taxon>Bacillus cereus group</taxon>
    </lineage>
</organism>
<dbReference type="AlphaFoldDB" id="Q72ZR7"/>
<feature type="transmembrane region" description="Helical" evidence="1">
    <location>
        <begin position="356"/>
        <end position="373"/>
    </location>
</feature>
<keyword evidence="1" id="KW-1133">Transmembrane helix</keyword>
<feature type="transmembrane region" description="Helical" evidence="1">
    <location>
        <begin position="379"/>
        <end position="399"/>
    </location>
</feature>
<evidence type="ECO:0000256" key="1">
    <source>
        <dbReference type="SAM" id="Phobius"/>
    </source>
</evidence>
<dbReference type="Proteomes" id="UP000002527">
    <property type="component" value="Chromosome"/>
</dbReference>